<sequence length="374" mass="43089">MVISNSIKLIHSITKSHPNTKRFNAELLRRGQPAKTLSKPLQIRWNTNQTAISETRAYLDVISAVLGSDDYPETHPLPAFFRSTVNQLRLSLVDYVLQKTVSPLNALQSNSLTFLQSQDTIAHLLHDLEAISAFDLKNEWASIPREDNEEFESSEKLVLEEAVLLLTRLCSELRTKFVENDETAELDFLSHNFLTAPNSNHSDQYIQNIAMRLQRFIPPLLKQHLITQFHHLKSTYQINFRINDKTPSQILDLLLTNPLFSTNTAILQILKVIKTIQCTSVPTEREFSILHHTQRKDRSSLTIDHLQLLTRINHNVPELLPESDVDTVLKLRQEKYPVRKQKRTQSSATRPIVYDDLPDDFLWDDSQQEEPSEA</sequence>
<proteinExistence type="predicted"/>
<feature type="compositionally biased region" description="Acidic residues" evidence="1">
    <location>
        <begin position="356"/>
        <end position="374"/>
    </location>
</feature>
<organism evidence="2 3">
    <name type="scientific">Blattamonas nauphoetae</name>
    <dbReference type="NCBI Taxonomy" id="2049346"/>
    <lineage>
        <taxon>Eukaryota</taxon>
        <taxon>Metamonada</taxon>
        <taxon>Preaxostyla</taxon>
        <taxon>Oxymonadida</taxon>
        <taxon>Blattamonas</taxon>
    </lineage>
</organism>
<evidence type="ECO:0000313" key="3">
    <source>
        <dbReference type="Proteomes" id="UP001281761"/>
    </source>
</evidence>
<comment type="caution">
    <text evidence="2">The sequence shown here is derived from an EMBL/GenBank/DDBJ whole genome shotgun (WGS) entry which is preliminary data.</text>
</comment>
<evidence type="ECO:0000313" key="2">
    <source>
        <dbReference type="EMBL" id="KAK2949324.1"/>
    </source>
</evidence>
<dbReference type="Proteomes" id="UP001281761">
    <property type="component" value="Unassembled WGS sequence"/>
</dbReference>
<keyword evidence="3" id="KW-1185">Reference proteome</keyword>
<protein>
    <submittedName>
        <fullName evidence="2">Uncharacterized protein</fullName>
    </submittedName>
</protein>
<gene>
    <name evidence="2" type="ORF">BLNAU_15704</name>
</gene>
<reference evidence="2 3" key="1">
    <citation type="journal article" date="2022" name="bioRxiv">
        <title>Genomics of Preaxostyla Flagellates Illuminates Evolutionary Transitions and the Path Towards Mitochondrial Loss.</title>
        <authorList>
            <person name="Novak L.V.F."/>
            <person name="Treitli S.C."/>
            <person name="Pyrih J."/>
            <person name="Halakuc P."/>
            <person name="Pipaliya S.V."/>
            <person name="Vacek V."/>
            <person name="Brzon O."/>
            <person name="Soukal P."/>
            <person name="Eme L."/>
            <person name="Dacks J.B."/>
            <person name="Karnkowska A."/>
            <person name="Elias M."/>
            <person name="Hampl V."/>
        </authorList>
    </citation>
    <scope>NUCLEOTIDE SEQUENCE [LARGE SCALE GENOMIC DNA]</scope>
    <source>
        <strain evidence="2">NAU3</strain>
        <tissue evidence="2">Gut</tissue>
    </source>
</reference>
<feature type="region of interest" description="Disordered" evidence="1">
    <location>
        <begin position="338"/>
        <end position="374"/>
    </location>
</feature>
<evidence type="ECO:0000256" key="1">
    <source>
        <dbReference type="SAM" id="MobiDB-lite"/>
    </source>
</evidence>
<dbReference type="EMBL" id="JARBJD010000158">
    <property type="protein sequence ID" value="KAK2949324.1"/>
    <property type="molecule type" value="Genomic_DNA"/>
</dbReference>
<accession>A0ABQ9XCC7</accession>
<name>A0ABQ9XCC7_9EUKA</name>